<dbReference type="AlphaFoldDB" id="A0A5A7TF80"/>
<name>A0A5A7TF80_CUCMM</name>
<comment type="caution">
    <text evidence="1">The sequence shown here is derived from an EMBL/GenBank/DDBJ whole genome shotgun (WGS) entry which is preliminary data.</text>
</comment>
<evidence type="ECO:0000313" key="2">
    <source>
        <dbReference type="EMBL" id="TYK18035.1"/>
    </source>
</evidence>
<sequence>MTDMLKVNRWCNPLGDLTSQLPCTLRFTRPLTRTYVKLLGSECNKDFTLSGAPIQGTCAQSTDEDASPDYNSDVDDARFSSWALPNSLAVTRGILSKFRREFGRKNKRNFTRVLRLKKRRRTQAKCIHG</sequence>
<proteinExistence type="predicted"/>
<dbReference type="OrthoDB" id="1540477at2759"/>
<evidence type="ECO:0000313" key="3">
    <source>
        <dbReference type="Proteomes" id="UP000321393"/>
    </source>
</evidence>
<gene>
    <name evidence="2" type="ORF">E5676_scaffold306G003570</name>
    <name evidence="1" type="ORF">E6C27_scaffold67G005640</name>
</gene>
<dbReference type="EMBL" id="SSTE01016227">
    <property type="protein sequence ID" value="KAA0042092.1"/>
    <property type="molecule type" value="Genomic_DNA"/>
</dbReference>
<accession>A0A5A7TF80</accession>
<evidence type="ECO:0000313" key="1">
    <source>
        <dbReference type="EMBL" id="KAA0042092.1"/>
    </source>
</evidence>
<keyword evidence="1" id="KW-0812">Transmembrane</keyword>
<reference evidence="3 4" key="1">
    <citation type="submission" date="2019-08" db="EMBL/GenBank/DDBJ databases">
        <title>Draft genome sequences of two oriental melons (Cucumis melo L. var makuwa).</title>
        <authorList>
            <person name="Kwon S.-Y."/>
        </authorList>
    </citation>
    <scope>NUCLEOTIDE SEQUENCE [LARGE SCALE GENOMIC DNA]</scope>
    <source>
        <strain evidence="4">cv. Chang Bougi</strain>
        <strain evidence="3">cv. SW 3</strain>
        <tissue evidence="1">Leaf</tissue>
    </source>
</reference>
<dbReference type="Proteomes" id="UP000321947">
    <property type="component" value="Unassembled WGS sequence"/>
</dbReference>
<dbReference type="Proteomes" id="UP000321393">
    <property type="component" value="Unassembled WGS sequence"/>
</dbReference>
<organism evidence="1 3">
    <name type="scientific">Cucumis melo var. makuwa</name>
    <name type="common">Oriental melon</name>
    <dbReference type="NCBI Taxonomy" id="1194695"/>
    <lineage>
        <taxon>Eukaryota</taxon>
        <taxon>Viridiplantae</taxon>
        <taxon>Streptophyta</taxon>
        <taxon>Embryophyta</taxon>
        <taxon>Tracheophyta</taxon>
        <taxon>Spermatophyta</taxon>
        <taxon>Magnoliopsida</taxon>
        <taxon>eudicotyledons</taxon>
        <taxon>Gunneridae</taxon>
        <taxon>Pentapetalae</taxon>
        <taxon>rosids</taxon>
        <taxon>fabids</taxon>
        <taxon>Cucurbitales</taxon>
        <taxon>Cucurbitaceae</taxon>
        <taxon>Benincaseae</taxon>
        <taxon>Cucumis</taxon>
    </lineage>
</organism>
<evidence type="ECO:0000313" key="4">
    <source>
        <dbReference type="Proteomes" id="UP000321947"/>
    </source>
</evidence>
<keyword evidence="1" id="KW-0472">Membrane</keyword>
<protein>
    <submittedName>
        <fullName evidence="1 2">Transmembrane protein</fullName>
    </submittedName>
</protein>
<dbReference type="EMBL" id="SSTD01007940">
    <property type="protein sequence ID" value="TYK18035.1"/>
    <property type="molecule type" value="Genomic_DNA"/>
</dbReference>